<dbReference type="AlphaFoldDB" id="A0A8H2ZTC0"/>
<name>A0A8H2ZTC0_9HELO</name>
<comment type="caution">
    <text evidence="1">The sequence shown here is derived from an EMBL/GenBank/DDBJ whole genome shotgun (WGS) entry which is preliminary data.</text>
</comment>
<organism evidence="1 2">
    <name type="scientific">Sclerotinia trifoliorum</name>
    <dbReference type="NCBI Taxonomy" id="28548"/>
    <lineage>
        <taxon>Eukaryota</taxon>
        <taxon>Fungi</taxon>
        <taxon>Dikarya</taxon>
        <taxon>Ascomycota</taxon>
        <taxon>Pezizomycotina</taxon>
        <taxon>Leotiomycetes</taxon>
        <taxon>Helotiales</taxon>
        <taxon>Sclerotiniaceae</taxon>
        <taxon>Sclerotinia</taxon>
    </lineage>
</organism>
<proteinExistence type="predicted"/>
<keyword evidence="2" id="KW-1185">Reference proteome</keyword>
<gene>
    <name evidence="1" type="ORF">SCLTRI_LOCUS9751</name>
</gene>
<evidence type="ECO:0000313" key="1">
    <source>
        <dbReference type="EMBL" id="CAD6452482.1"/>
    </source>
</evidence>
<evidence type="ECO:0000313" key="2">
    <source>
        <dbReference type="Proteomes" id="UP000624404"/>
    </source>
</evidence>
<accession>A0A8H2ZTC0</accession>
<protein>
    <submittedName>
        <fullName evidence="1">8b9d8e57-0d28-4237-8979-ec8f8d9eca14</fullName>
    </submittedName>
</protein>
<reference evidence="1" key="1">
    <citation type="submission" date="2020-10" db="EMBL/GenBank/DDBJ databases">
        <authorList>
            <person name="Kusch S."/>
        </authorList>
    </citation>
    <scope>NUCLEOTIDE SEQUENCE</scope>
    <source>
        <strain evidence="1">SwB9</strain>
    </source>
</reference>
<sequence>MAMDHEHMRNGKTLWHQILSSDWHVGHETLGGWVGEISNSLGAGRHGTNPELLAYVGTSDVRYTTLVIAAASAGYTIFVTSPATCPNAHHAVLDHLQPDNNYVGLYPTTCPNYSGCRATTSSLHGAISLRASY</sequence>
<dbReference type="EMBL" id="CAJHIA010000036">
    <property type="protein sequence ID" value="CAD6452482.1"/>
    <property type="molecule type" value="Genomic_DNA"/>
</dbReference>
<dbReference type="Proteomes" id="UP000624404">
    <property type="component" value="Unassembled WGS sequence"/>
</dbReference>